<evidence type="ECO:0000313" key="13">
    <source>
        <dbReference type="Proteomes" id="UP000386466"/>
    </source>
</evidence>
<evidence type="ECO:0000256" key="1">
    <source>
        <dbReference type="ARBA" id="ARBA00008361"/>
    </source>
</evidence>
<keyword evidence="13" id="KW-1185">Reference proteome</keyword>
<evidence type="ECO:0000256" key="8">
    <source>
        <dbReference type="ARBA" id="ARBA00071300"/>
    </source>
</evidence>
<gene>
    <name evidence="12" type="ORF">LYPA_23C011850</name>
</gene>
<dbReference type="Proteomes" id="UP000386466">
    <property type="component" value="Unassembled WGS sequence"/>
</dbReference>
<evidence type="ECO:0000256" key="10">
    <source>
        <dbReference type="SAM" id="MobiDB-lite"/>
    </source>
</evidence>
<dbReference type="AlphaFoldDB" id="A0A485NQ25"/>
<keyword evidence="2 12" id="KW-0489">Methyltransferase</keyword>
<dbReference type="FunFam" id="3.40.50.150:FF:000110">
    <property type="entry name" value="methyltransferase-like protein 13 isoform X1"/>
    <property type="match status" value="1"/>
</dbReference>
<dbReference type="CDD" id="cd02440">
    <property type="entry name" value="AdoMet_MTases"/>
    <property type="match status" value="1"/>
</dbReference>
<dbReference type="Pfam" id="PF01564">
    <property type="entry name" value="Spermine_synth"/>
    <property type="match status" value="1"/>
</dbReference>
<evidence type="ECO:0000256" key="7">
    <source>
        <dbReference type="ARBA" id="ARBA00062814"/>
    </source>
</evidence>
<dbReference type="PANTHER" id="PTHR12176">
    <property type="entry name" value="SAM-DEPENDENT METHYLTRANSFERASE SUPERFAMILY PROTEIN"/>
    <property type="match status" value="1"/>
</dbReference>
<keyword evidence="3 12" id="KW-0808">Transferase</keyword>
<dbReference type="PANTHER" id="PTHR12176:SF78">
    <property type="entry name" value="EEF1A LYSINE AND N-TERMINAL METHYLTRANSFERASE"/>
    <property type="match status" value="1"/>
</dbReference>
<feature type="domain" description="Methyltransferase" evidence="11">
    <location>
        <begin position="52"/>
        <end position="147"/>
    </location>
</feature>
<evidence type="ECO:0000259" key="11">
    <source>
        <dbReference type="Pfam" id="PF13649"/>
    </source>
</evidence>
<accession>A0A485NQ25</accession>
<dbReference type="SUPFAM" id="SSF53335">
    <property type="entry name" value="S-adenosyl-L-methionine-dependent methyltransferases"/>
    <property type="match status" value="2"/>
</dbReference>
<evidence type="ECO:0000256" key="3">
    <source>
        <dbReference type="ARBA" id="ARBA00022679"/>
    </source>
</evidence>
<dbReference type="FunFam" id="3.40.50.150:FF:000150">
    <property type="entry name" value="methyltransferase-like protein 13 isoform X1"/>
    <property type="match status" value="1"/>
</dbReference>
<sequence>MNLLPKSSKEFGSVDYWEKFFQQRGKKAFEWYGTYLELCGVLHKYIKPREKVLVIGCGNSELSEQLYDVGYQDIVNIDISEVVIKQMKERNASRRPQMSFLKMDMTQMEFADASFQVVLDKGTLDAVLTDEEEKTLQQVDRMLAEVGRVLQGRETEWLFGMEEGRKQLAASAGFRRLITVALHRGQQYEGMDSIQAELSARVLELAPAGMPTQQQVPFLSVGGDIGVRTVQHQACSPLSGNYVVEDVQGDDKRYFRRLIFLSNRNVVQSEARLLKDVSHRAQKKRKKDRKKQRPADTPEDLPAAPGQSIDKSYLCCEHHKAMIAGLALLRSPELLLETPLALLVVGLGGGSLPLFVHDHFPKSCIDAVEIDPSMLEVATQWFGFSQSDRMKVHIADGLDYITGLAGREVRPHYSVIMFDVDSKDPTLGMSCPPPAFVDQPFLQKVKSILTPEGVFILNLVCRDLGLKDSVLTGLKAVFPLLYVRRIEGEVNEILFCQLHPEQKLSTPELLEMAQALEQTLRKPGRGWDDTYILSEMLKTVKIM</sequence>
<evidence type="ECO:0000256" key="6">
    <source>
        <dbReference type="ARBA" id="ARBA00057391"/>
    </source>
</evidence>
<comment type="subunit">
    <text evidence="7">Forms a tripartite complex containing GAB1, METTL13 and SPRY2. Within the complex interacts with GAB1 and SPRY2.</text>
</comment>
<evidence type="ECO:0000256" key="9">
    <source>
        <dbReference type="ARBA" id="ARBA00081503"/>
    </source>
</evidence>
<evidence type="ECO:0000256" key="4">
    <source>
        <dbReference type="ARBA" id="ARBA00022990"/>
    </source>
</evidence>
<dbReference type="Pfam" id="PF13649">
    <property type="entry name" value="Methyltransf_25"/>
    <property type="match status" value="1"/>
</dbReference>
<evidence type="ECO:0000256" key="2">
    <source>
        <dbReference type="ARBA" id="ARBA00022603"/>
    </source>
</evidence>
<feature type="region of interest" description="Disordered" evidence="10">
    <location>
        <begin position="277"/>
        <end position="305"/>
    </location>
</feature>
<dbReference type="GO" id="GO:0008168">
    <property type="term" value="F:methyltransferase activity"/>
    <property type="evidence" value="ECO:0007669"/>
    <property type="project" value="UniProtKB-KW"/>
</dbReference>
<feature type="compositionally biased region" description="Basic residues" evidence="10">
    <location>
        <begin position="280"/>
        <end position="292"/>
    </location>
</feature>
<dbReference type="EMBL" id="CAAGRJ010019374">
    <property type="protein sequence ID" value="VFV34288.1"/>
    <property type="molecule type" value="Genomic_DNA"/>
</dbReference>
<dbReference type="InterPro" id="IPR051419">
    <property type="entry name" value="Lys/N-term_MeTrsfase_sf"/>
</dbReference>
<dbReference type="GO" id="GO:0032259">
    <property type="term" value="P:methylation"/>
    <property type="evidence" value="ECO:0007669"/>
    <property type="project" value="UniProtKB-KW"/>
</dbReference>
<proteinExistence type="inferred from homology"/>
<dbReference type="InterPro" id="IPR041698">
    <property type="entry name" value="Methyltransf_25"/>
</dbReference>
<comment type="similarity">
    <text evidence="1">Belongs to the methyltransferase superfamily.</text>
</comment>
<comment type="function">
    <text evidence="6">Dual methyltransferase that catalyzes methylation of elongation factor 1-alpha (EEF1A1 and EEF1A2) at two different positions, and is therefore involved in the regulation of mRNA translation. Via its C-terminus, methylates EEF1A1 and EEF1A2 at the N-terminal residue 'Gly-2'. Via its N-terminus dimethylates EEF1A1 and EEF1A2 at residue 'Lys-55'. Has no activity towards core histones H2A, H2B, H3 and H4.</text>
</comment>
<keyword evidence="4" id="KW-0007">Acetylation</keyword>
<reference evidence="12 13" key="1">
    <citation type="submission" date="2019-01" db="EMBL/GenBank/DDBJ databases">
        <authorList>
            <person name="Alioto T."/>
            <person name="Alioto T."/>
        </authorList>
    </citation>
    <scope>NUCLEOTIDE SEQUENCE [LARGE SCALE GENOMIC DNA]</scope>
</reference>
<dbReference type="Gene3D" id="3.40.50.150">
    <property type="entry name" value="Vaccinia Virus protein VP39"/>
    <property type="match status" value="2"/>
</dbReference>
<keyword evidence="5" id="KW-0511">Multifunctional enzyme</keyword>
<evidence type="ECO:0000313" key="12">
    <source>
        <dbReference type="EMBL" id="VFV34288.1"/>
    </source>
</evidence>
<protein>
    <recommendedName>
        <fullName evidence="8">eEF1A lysine and N-terminal methyltransferase</fullName>
    </recommendedName>
    <alternativeName>
        <fullName evidence="9">Methyltransferase-like protein 13</fullName>
    </alternativeName>
</protein>
<dbReference type="InterPro" id="IPR029063">
    <property type="entry name" value="SAM-dependent_MTases_sf"/>
</dbReference>
<organism evidence="12 13">
    <name type="scientific">Lynx pardinus</name>
    <name type="common">Iberian lynx</name>
    <name type="synonym">Felis pardina</name>
    <dbReference type="NCBI Taxonomy" id="191816"/>
    <lineage>
        <taxon>Eukaryota</taxon>
        <taxon>Metazoa</taxon>
        <taxon>Chordata</taxon>
        <taxon>Craniata</taxon>
        <taxon>Vertebrata</taxon>
        <taxon>Euteleostomi</taxon>
        <taxon>Mammalia</taxon>
        <taxon>Eutheria</taxon>
        <taxon>Laurasiatheria</taxon>
        <taxon>Carnivora</taxon>
        <taxon>Feliformia</taxon>
        <taxon>Felidae</taxon>
        <taxon>Felinae</taxon>
        <taxon>Lynx</taxon>
    </lineage>
</organism>
<evidence type="ECO:0000256" key="5">
    <source>
        <dbReference type="ARBA" id="ARBA00023268"/>
    </source>
</evidence>
<name>A0A485NQ25_LYNPA</name>
<dbReference type="GO" id="GO:0005737">
    <property type="term" value="C:cytoplasm"/>
    <property type="evidence" value="ECO:0007669"/>
    <property type="project" value="UniProtKB-ARBA"/>
</dbReference>